<organism evidence="1 2">
    <name type="scientific">Thanatephorus cucumeris (strain AG1-IA)</name>
    <name type="common">Rice sheath blight fungus</name>
    <name type="synonym">Rhizoctonia solani</name>
    <dbReference type="NCBI Taxonomy" id="983506"/>
    <lineage>
        <taxon>Eukaryota</taxon>
        <taxon>Fungi</taxon>
        <taxon>Dikarya</taxon>
        <taxon>Basidiomycota</taxon>
        <taxon>Agaricomycotina</taxon>
        <taxon>Agaricomycetes</taxon>
        <taxon>Cantharellales</taxon>
        <taxon>Ceratobasidiaceae</taxon>
        <taxon>Rhizoctonia</taxon>
        <taxon>Rhizoctonia solani AG-1</taxon>
    </lineage>
</organism>
<comment type="caution">
    <text evidence="1">The sequence shown here is derived from an EMBL/GenBank/DDBJ whole genome shotgun (WGS) entry which is preliminary data.</text>
</comment>
<dbReference type="AlphaFoldDB" id="L8X2R9"/>
<keyword evidence="2" id="KW-1185">Reference proteome</keyword>
<protein>
    <submittedName>
        <fullName evidence="1">Uncharacterized protein</fullName>
    </submittedName>
</protein>
<gene>
    <name evidence="1" type="ORF">AG1IA_03048</name>
</gene>
<dbReference type="Proteomes" id="UP000011668">
    <property type="component" value="Unassembled WGS sequence"/>
</dbReference>
<evidence type="ECO:0000313" key="1">
    <source>
        <dbReference type="EMBL" id="ELU42919.1"/>
    </source>
</evidence>
<dbReference type="HOGENOM" id="CLU_2814198_0_0_1"/>
<dbReference type="EMBL" id="AFRT01000686">
    <property type="protein sequence ID" value="ELU42919.1"/>
    <property type="molecule type" value="Genomic_DNA"/>
</dbReference>
<sequence length="67" mass="7490">MLSDLGVKLATRGCGASGERPLRYEGVSRSMSASILRRHYRSIYLSTTKRQESLGVVGSPWNYHRSC</sequence>
<evidence type="ECO:0000313" key="2">
    <source>
        <dbReference type="Proteomes" id="UP000011668"/>
    </source>
</evidence>
<proteinExistence type="predicted"/>
<reference evidence="1 2" key="1">
    <citation type="journal article" date="2013" name="Nat. Commun.">
        <title>The evolution and pathogenic mechanisms of the rice sheath blight pathogen.</title>
        <authorList>
            <person name="Zheng A."/>
            <person name="Lin R."/>
            <person name="Xu L."/>
            <person name="Qin P."/>
            <person name="Tang C."/>
            <person name="Ai P."/>
            <person name="Zhang D."/>
            <person name="Liu Y."/>
            <person name="Sun Z."/>
            <person name="Feng H."/>
            <person name="Wang Y."/>
            <person name="Chen Y."/>
            <person name="Liang X."/>
            <person name="Fu R."/>
            <person name="Li Q."/>
            <person name="Zhang J."/>
            <person name="Yu X."/>
            <person name="Xie Z."/>
            <person name="Ding L."/>
            <person name="Guan P."/>
            <person name="Tang J."/>
            <person name="Liang Y."/>
            <person name="Wang S."/>
            <person name="Deng Q."/>
            <person name="Li S."/>
            <person name="Zhu J."/>
            <person name="Wang L."/>
            <person name="Liu H."/>
            <person name="Li P."/>
        </authorList>
    </citation>
    <scope>NUCLEOTIDE SEQUENCE [LARGE SCALE GENOMIC DNA]</scope>
    <source>
        <strain evidence="2">AG-1 IA</strain>
    </source>
</reference>
<accession>L8X2R9</accession>
<name>L8X2R9_THACA</name>